<protein>
    <recommendedName>
        <fullName evidence="4">lipopolysaccharide heptosyltransferase II</fullName>
        <ecNumber evidence="4">2.4.99.24</ecNumber>
    </recommendedName>
</protein>
<proteinExistence type="inferred from homology"/>
<keyword evidence="1" id="KW-0328">Glycosyltransferase</keyword>
<dbReference type="Pfam" id="PF01075">
    <property type="entry name" value="Glyco_transf_9"/>
    <property type="match status" value="1"/>
</dbReference>
<dbReference type="GO" id="GO:0008713">
    <property type="term" value="F:ADP-heptose-lipopolysaccharide heptosyltransferase activity"/>
    <property type="evidence" value="ECO:0007669"/>
    <property type="project" value="UniProtKB-EC"/>
</dbReference>
<dbReference type="GO" id="GO:0009244">
    <property type="term" value="P:lipopolysaccharide core region biosynthetic process"/>
    <property type="evidence" value="ECO:0007669"/>
    <property type="project" value="TreeGrafter"/>
</dbReference>
<dbReference type="InterPro" id="IPR051199">
    <property type="entry name" value="LPS_LOS_Heptosyltrfase"/>
</dbReference>
<evidence type="ECO:0000256" key="4">
    <source>
        <dbReference type="ARBA" id="ARBA00044042"/>
    </source>
</evidence>
<evidence type="ECO:0000256" key="2">
    <source>
        <dbReference type="ARBA" id="ARBA00022679"/>
    </source>
</evidence>
<keyword evidence="2 7" id="KW-0808">Transferase</keyword>
<comment type="similarity">
    <text evidence="3">Belongs to the glycosyltransferase 9 family.</text>
</comment>
<organism evidence="7">
    <name type="scientific">Thermogemmatispora argillosa</name>
    <dbReference type="NCBI Taxonomy" id="2045280"/>
    <lineage>
        <taxon>Bacteria</taxon>
        <taxon>Bacillati</taxon>
        <taxon>Chloroflexota</taxon>
        <taxon>Ktedonobacteria</taxon>
        <taxon>Thermogemmatisporales</taxon>
        <taxon>Thermogemmatisporaceae</taxon>
        <taxon>Thermogemmatispora</taxon>
    </lineage>
</organism>
<evidence type="ECO:0000256" key="3">
    <source>
        <dbReference type="ARBA" id="ARBA00043995"/>
    </source>
</evidence>
<dbReference type="NCBIfam" id="TIGR02195">
    <property type="entry name" value="heptsyl_trn_II"/>
    <property type="match status" value="1"/>
</dbReference>
<dbReference type="AlphaFoldDB" id="A0A455T2W8"/>
<dbReference type="EC" id="2.4.99.24" evidence="4"/>
<feature type="region of interest" description="Disordered" evidence="6">
    <location>
        <begin position="441"/>
        <end position="464"/>
    </location>
</feature>
<dbReference type="InterPro" id="IPR002201">
    <property type="entry name" value="Glyco_trans_9"/>
</dbReference>
<dbReference type="InterPro" id="IPR011910">
    <property type="entry name" value="RfaF"/>
</dbReference>
<dbReference type="PANTHER" id="PTHR30160:SF1">
    <property type="entry name" value="LIPOPOLYSACCHARIDE 1,2-N-ACETYLGLUCOSAMINETRANSFERASE-RELATED"/>
    <property type="match status" value="1"/>
</dbReference>
<dbReference type="EMBL" id="AP019377">
    <property type="protein sequence ID" value="BBH94877.1"/>
    <property type="molecule type" value="Genomic_DNA"/>
</dbReference>
<reference evidence="7" key="1">
    <citation type="submission" date="2018-12" db="EMBL/GenBank/DDBJ databases">
        <title>Novel natural products biosynthetic potential of the class Ktedonobacteria.</title>
        <authorList>
            <person name="Zheng Y."/>
            <person name="Saitou A."/>
            <person name="Wang C.M."/>
            <person name="Toyoda A."/>
            <person name="Minakuchi Y."/>
            <person name="Sekiguchi Y."/>
            <person name="Ueda K."/>
            <person name="Takano H."/>
            <person name="Sakai Y."/>
            <person name="Yokota A."/>
            <person name="Yabe S."/>
        </authorList>
    </citation>
    <scope>NUCLEOTIDE SEQUENCE</scope>
    <source>
        <strain evidence="7">A3-2</strain>
    </source>
</reference>
<dbReference type="GO" id="GO:0005829">
    <property type="term" value="C:cytosol"/>
    <property type="evidence" value="ECO:0007669"/>
    <property type="project" value="TreeGrafter"/>
</dbReference>
<dbReference type="SUPFAM" id="SSF53756">
    <property type="entry name" value="UDP-Glycosyltransferase/glycogen phosphorylase"/>
    <property type="match status" value="1"/>
</dbReference>
<sequence>MAAREELDEYGYPLRPPARRRLRKLLIQVSKRTLLTMIYLVLSSYGLLLRCARLVRRYEPLNPQHFKPQRILVIRLDLIGDLVLSLTLVHALKRTYPEAEIDLLAMPSTAPIAGADPDLAQIITYDPNIWRRPKALVRGRNWREAVALLRRLRARRYDLAVSVFGPWAALLALLSGARRRVGFAGEGYAGFMTDPVPGRHWQRGDRRHEVDYCLELARAAGVSLRPEDRWPRLYVDPQARQEVATLLKRLDPVGALPDQEQPAALQARPLVVCHVASHNGYAKRWPIPYWARLLTGLAREAQARLVLTGASGDLPLIMAVLQRLEQSTPVLNLAGQTSLPQLAALMQMADLVISGDSGPMHIAAATGAPLIAIHGPTDPALSGPVSPQATVLRSGIWCSPCYDARSPADCRFHTVQCMKDVTPEQVLALALQRLQERLAVRSSTASAAPHPPTPVSREQPDQSR</sequence>
<dbReference type="CDD" id="cd03789">
    <property type="entry name" value="GT9_LPS_heptosyltransferase"/>
    <property type="match status" value="1"/>
</dbReference>
<accession>A0A455T2W8</accession>
<evidence type="ECO:0000256" key="6">
    <source>
        <dbReference type="SAM" id="MobiDB-lite"/>
    </source>
</evidence>
<evidence type="ECO:0000256" key="5">
    <source>
        <dbReference type="ARBA" id="ARBA00047503"/>
    </source>
</evidence>
<comment type="catalytic activity">
    <reaction evidence="5">
        <text>an L-alpha-D-Hep-(1-&gt;5)-[alpha-Kdo-(2-&gt;4)]-alpha-Kdo-(2-&gt;6)-lipid A + ADP-L-glycero-beta-D-manno-heptose = an L-alpha-D-Hep-(1-&gt;3)-L-alpha-D-Hep-(1-&gt;5)-[alpha-Kdo-(2-&gt;4)]-alpha-Kdo-(2-&gt;6)-lipid A + ADP + H(+)</text>
        <dbReference type="Rhea" id="RHEA:74071"/>
        <dbReference type="ChEBI" id="CHEBI:15378"/>
        <dbReference type="ChEBI" id="CHEBI:61506"/>
        <dbReference type="ChEBI" id="CHEBI:193068"/>
        <dbReference type="ChEBI" id="CHEBI:193069"/>
        <dbReference type="ChEBI" id="CHEBI:456216"/>
        <dbReference type="EC" id="2.4.99.24"/>
    </reaction>
</comment>
<dbReference type="Gene3D" id="3.40.50.2000">
    <property type="entry name" value="Glycogen Phosphorylase B"/>
    <property type="match status" value="2"/>
</dbReference>
<evidence type="ECO:0000313" key="7">
    <source>
        <dbReference type="EMBL" id="BBH94877.1"/>
    </source>
</evidence>
<evidence type="ECO:0000256" key="1">
    <source>
        <dbReference type="ARBA" id="ARBA00022676"/>
    </source>
</evidence>
<dbReference type="PANTHER" id="PTHR30160">
    <property type="entry name" value="TETRAACYLDISACCHARIDE 4'-KINASE-RELATED"/>
    <property type="match status" value="1"/>
</dbReference>
<name>A0A455T2W8_9CHLR</name>
<gene>
    <name evidence="7" type="ORF">KTA_30760</name>
</gene>